<dbReference type="AlphaFoldDB" id="A0A8H5XVI7"/>
<evidence type="ECO:0000313" key="3">
    <source>
        <dbReference type="Proteomes" id="UP000532311"/>
    </source>
</evidence>
<evidence type="ECO:0000256" key="1">
    <source>
        <dbReference type="SAM" id="Coils"/>
    </source>
</evidence>
<comment type="caution">
    <text evidence="2">The sequence shown here is derived from an EMBL/GenBank/DDBJ whole genome shotgun (WGS) entry which is preliminary data.</text>
</comment>
<proteinExistence type="predicted"/>
<organism evidence="2 3">
    <name type="scientific">Fusarium globosum</name>
    <dbReference type="NCBI Taxonomy" id="78864"/>
    <lineage>
        <taxon>Eukaryota</taxon>
        <taxon>Fungi</taxon>
        <taxon>Dikarya</taxon>
        <taxon>Ascomycota</taxon>
        <taxon>Pezizomycotina</taxon>
        <taxon>Sordariomycetes</taxon>
        <taxon>Hypocreomycetidae</taxon>
        <taxon>Hypocreales</taxon>
        <taxon>Nectriaceae</taxon>
        <taxon>Fusarium</taxon>
        <taxon>Fusarium fujikuroi species complex</taxon>
    </lineage>
</organism>
<reference evidence="2 3" key="1">
    <citation type="submission" date="2020-05" db="EMBL/GenBank/DDBJ databases">
        <title>Identification and distribution of gene clusters putatively required for synthesis of sphingolipid metabolism inhibitors in phylogenetically diverse species of the filamentous fungus Fusarium.</title>
        <authorList>
            <person name="Kim H.-S."/>
            <person name="Busman M."/>
            <person name="Brown D.W."/>
            <person name="Divon H."/>
            <person name="Uhlig S."/>
            <person name="Proctor R.H."/>
        </authorList>
    </citation>
    <scope>NUCLEOTIDE SEQUENCE [LARGE SCALE GENOMIC DNA]</scope>
    <source>
        <strain evidence="2 3">NRRL 26131</strain>
    </source>
</reference>
<keyword evidence="1" id="KW-0175">Coiled coil</keyword>
<dbReference type="Proteomes" id="UP000532311">
    <property type="component" value="Unassembled WGS sequence"/>
</dbReference>
<dbReference type="EMBL" id="JAAQPF010000503">
    <property type="protein sequence ID" value="KAF5701030.1"/>
    <property type="molecule type" value="Genomic_DNA"/>
</dbReference>
<name>A0A8H5XVI7_9HYPO</name>
<keyword evidence="3" id="KW-1185">Reference proteome</keyword>
<feature type="coiled-coil region" evidence="1">
    <location>
        <begin position="72"/>
        <end position="113"/>
    </location>
</feature>
<evidence type="ECO:0000313" key="2">
    <source>
        <dbReference type="EMBL" id="KAF5701030.1"/>
    </source>
</evidence>
<accession>A0A8H5XVI7</accession>
<sequence>MSNRVSKQTARKDREINTLALSVEFLNEEADMPCTRCFRSGKKCLMSADSGRCSECIRAKKSCDGTRVASSLMNLMKQEKKLEGDEDQASEDLLKLHEEMAALQTRLSEAAGRLSRIRKIRSRVREKRSEATRRGLQEVEQQDNLLSMLDAHENALVEDLQVGHIPNDVDWSALGLGDDFLNASPLFDSGGTSSGAVEH</sequence>
<protein>
    <submittedName>
        <fullName evidence="2">Uncharacterized protein</fullName>
    </submittedName>
</protein>
<gene>
    <name evidence="2" type="ORF">FGLOB1_10441</name>
</gene>